<dbReference type="PROSITE" id="PS51257">
    <property type="entry name" value="PROKAR_LIPOPROTEIN"/>
    <property type="match status" value="1"/>
</dbReference>
<name>A0AAE9YYQ9_9GAMM</name>
<evidence type="ECO:0000259" key="1">
    <source>
        <dbReference type="Pfam" id="PF08239"/>
    </source>
</evidence>
<keyword evidence="3" id="KW-1185">Reference proteome</keyword>
<protein>
    <submittedName>
        <fullName evidence="2">SH3 domain-containing protein</fullName>
    </submittedName>
</protein>
<dbReference type="KEGG" id="tvd:SG34_015395"/>
<dbReference type="RefSeq" id="WP_053046887.1">
    <property type="nucleotide sequence ID" value="NZ_CP059733.1"/>
</dbReference>
<reference evidence="2 3" key="2">
    <citation type="journal article" date="2022" name="Mar. Drugs">
        <title>Bioassay-Guided Fractionation Leads to the Detection of Cholic Acid Generated by the Rare Thalassomonas sp.</title>
        <authorList>
            <person name="Pheiffer F."/>
            <person name="Schneider Y.K."/>
            <person name="Hansen E.H."/>
            <person name="Andersen J.H."/>
            <person name="Isaksson J."/>
            <person name="Busche T."/>
            <person name="R C."/>
            <person name="Kalinowski J."/>
            <person name="Zyl L.V."/>
            <person name="Trindade M."/>
        </authorList>
    </citation>
    <scope>NUCLEOTIDE SEQUENCE [LARGE SCALE GENOMIC DNA]</scope>
    <source>
        <strain evidence="2 3">XOM25</strain>
    </source>
</reference>
<gene>
    <name evidence="2" type="ORF">SG34_015395</name>
</gene>
<sequence length="254" mass="27483">MKNAFHLKACAAVIALILTGCESIQSDGRHSQEAGGEISAKHQTLWTSYGAFAGSVIGKQLSKYLDKQDFHHMTQATSAAVALGQGQSWINPQTNTRGEARVVSTENKADSFKIPVLKQRIDQVPPLDIIGQTYHALKKSNVRGGPGTRYQIVSGLAIGEAVNVIGKVRDSNWYLISKDGIGRGFIYAPLLEAAPAEKMPDSGISIAQEEIEEKEVTTNRICRTIEQSVSFADGSLRKDTIKACQSPSGWQVKA</sequence>
<dbReference type="Pfam" id="PF08239">
    <property type="entry name" value="SH3_3"/>
    <property type="match status" value="1"/>
</dbReference>
<evidence type="ECO:0000313" key="2">
    <source>
        <dbReference type="EMBL" id="WDE02829.1"/>
    </source>
</evidence>
<reference evidence="2 3" key="1">
    <citation type="journal article" date="2015" name="Genome Announc.">
        <title>Draft Genome Sequences of Marine Isolates of Thalassomonas viridans and Thalassomonas actiniarum.</title>
        <authorList>
            <person name="Olonade I."/>
            <person name="van Zyl L.J."/>
            <person name="Trindade M."/>
        </authorList>
    </citation>
    <scope>NUCLEOTIDE SEQUENCE [LARGE SCALE GENOMIC DNA]</scope>
    <source>
        <strain evidence="2 3">XOM25</strain>
    </source>
</reference>
<dbReference type="InterPro" id="IPR003646">
    <property type="entry name" value="SH3-like_bac-type"/>
</dbReference>
<dbReference type="Gene3D" id="2.30.30.40">
    <property type="entry name" value="SH3 Domains"/>
    <property type="match status" value="1"/>
</dbReference>
<dbReference type="Proteomes" id="UP000032352">
    <property type="component" value="Chromosome"/>
</dbReference>
<proteinExistence type="predicted"/>
<accession>A0AAE9YYQ9</accession>
<feature type="domain" description="SH3b" evidence="1">
    <location>
        <begin position="141"/>
        <end position="191"/>
    </location>
</feature>
<evidence type="ECO:0000313" key="3">
    <source>
        <dbReference type="Proteomes" id="UP000032352"/>
    </source>
</evidence>
<dbReference type="EMBL" id="CP059733">
    <property type="protein sequence ID" value="WDE02829.1"/>
    <property type="molecule type" value="Genomic_DNA"/>
</dbReference>
<dbReference type="AlphaFoldDB" id="A0AAE9YYQ9"/>
<organism evidence="2 3">
    <name type="scientific">Thalassomonas viridans</name>
    <dbReference type="NCBI Taxonomy" id="137584"/>
    <lineage>
        <taxon>Bacteria</taxon>
        <taxon>Pseudomonadati</taxon>
        <taxon>Pseudomonadota</taxon>
        <taxon>Gammaproteobacteria</taxon>
        <taxon>Alteromonadales</taxon>
        <taxon>Colwelliaceae</taxon>
        <taxon>Thalassomonas</taxon>
    </lineage>
</organism>